<name>L7LSH8_RHIPC</name>
<keyword evidence="2" id="KW-0722">Serine protease inhibitor</keyword>
<sequence length="166" mass="18373">MRLRVCCVVVLACVLYVYAARGRKGVRCNRIPTNFRAPCRGNVRTWFFDFALKTCKMYRSGRCGGNTNLFASERLCQKACLPPEKQILACSAKPKQGPCLSRPKNTWYFNFATALCTRVLTVNCSVGANSFPSCEACTKSCTDVNSHAACGRAVPNPENFLPKDPK</sequence>
<feature type="domain" description="BPTI/Kunitz inhibitor" evidence="5">
    <location>
        <begin position="90"/>
        <end position="141"/>
    </location>
</feature>
<dbReference type="PROSITE" id="PS50279">
    <property type="entry name" value="BPTI_KUNITZ_2"/>
    <property type="match status" value="2"/>
</dbReference>
<keyword evidence="3" id="KW-1015">Disulfide bond</keyword>
<evidence type="ECO:0000256" key="2">
    <source>
        <dbReference type="ARBA" id="ARBA00022900"/>
    </source>
</evidence>
<evidence type="ECO:0000256" key="4">
    <source>
        <dbReference type="SAM" id="SignalP"/>
    </source>
</evidence>
<evidence type="ECO:0000256" key="1">
    <source>
        <dbReference type="ARBA" id="ARBA00022690"/>
    </source>
</evidence>
<keyword evidence="1" id="KW-0646">Protease inhibitor</keyword>
<organism evidence="6">
    <name type="scientific">Rhipicephalus pulchellus</name>
    <name type="common">Yellow backed tick</name>
    <name type="synonym">Dermacentor pulchellus</name>
    <dbReference type="NCBI Taxonomy" id="72859"/>
    <lineage>
        <taxon>Eukaryota</taxon>
        <taxon>Metazoa</taxon>
        <taxon>Ecdysozoa</taxon>
        <taxon>Arthropoda</taxon>
        <taxon>Chelicerata</taxon>
        <taxon>Arachnida</taxon>
        <taxon>Acari</taxon>
        <taxon>Parasitiformes</taxon>
        <taxon>Ixodida</taxon>
        <taxon>Ixodoidea</taxon>
        <taxon>Ixodidae</taxon>
        <taxon>Rhipicephalinae</taxon>
        <taxon>Rhipicephalus</taxon>
        <taxon>Rhipicephalus</taxon>
    </lineage>
</organism>
<dbReference type="PANTHER" id="PTHR10083">
    <property type="entry name" value="KUNITZ-TYPE PROTEASE INHIBITOR-RELATED"/>
    <property type="match status" value="1"/>
</dbReference>
<evidence type="ECO:0000256" key="3">
    <source>
        <dbReference type="ARBA" id="ARBA00023157"/>
    </source>
</evidence>
<feature type="chain" id="PRO_5003980451" evidence="4">
    <location>
        <begin position="20"/>
        <end position="166"/>
    </location>
</feature>
<dbReference type="SUPFAM" id="SSF57362">
    <property type="entry name" value="BPTI-like"/>
    <property type="match status" value="2"/>
</dbReference>
<evidence type="ECO:0000313" key="6">
    <source>
        <dbReference type="EMBL" id="JAA53843.1"/>
    </source>
</evidence>
<dbReference type="GO" id="GO:0004867">
    <property type="term" value="F:serine-type endopeptidase inhibitor activity"/>
    <property type="evidence" value="ECO:0007669"/>
    <property type="project" value="UniProtKB-KW"/>
</dbReference>
<protein>
    <submittedName>
        <fullName evidence="6">Putative bilaris</fullName>
    </submittedName>
</protein>
<dbReference type="Pfam" id="PF00014">
    <property type="entry name" value="Kunitz_BPTI"/>
    <property type="match status" value="2"/>
</dbReference>
<feature type="domain" description="BPTI/Kunitz inhibitor" evidence="5">
    <location>
        <begin position="28"/>
        <end position="80"/>
    </location>
</feature>
<proteinExistence type="evidence at transcript level"/>
<dbReference type="SMART" id="SM00131">
    <property type="entry name" value="KU"/>
    <property type="match status" value="2"/>
</dbReference>
<dbReference type="GO" id="GO:0005615">
    <property type="term" value="C:extracellular space"/>
    <property type="evidence" value="ECO:0007669"/>
    <property type="project" value="TreeGrafter"/>
</dbReference>
<dbReference type="InterPro" id="IPR036880">
    <property type="entry name" value="Kunitz_BPTI_sf"/>
</dbReference>
<dbReference type="InterPro" id="IPR002223">
    <property type="entry name" value="Kunitz_BPTI"/>
</dbReference>
<dbReference type="EMBL" id="GACK01011191">
    <property type="protein sequence ID" value="JAA53843.1"/>
    <property type="molecule type" value="mRNA"/>
</dbReference>
<accession>L7LSH8</accession>
<keyword evidence="4" id="KW-0732">Signal</keyword>
<dbReference type="PANTHER" id="PTHR10083:SF374">
    <property type="entry name" value="BPTI_KUNITZ INHIBITOR DOMAIN-CONTAINING PROTEIN"/>
    <property type="match status" value="1"/>
</dbReference>
<dbReference type="AlphaFoldDB" id="L7LSH8"/>
<evidence type="ECO:0000259" key="5">
    <source>
        <dbReference type="PROSITE" id="PS50279"/>
    </source>
</evidence>
<feature type="signal peptide" evidence="4">
    <location>
        <begin position="1"/>
        <end position="19"/>
    </location>
</feature>
<dbReference type="InterPro" id="IPR050098">
    <property type="entry name" value="TFPI/VKTCI-like"/>
</dbReference>
<reference evidence="6" key="2">
    <citation type="journal article" date="2015" name="J. Proteomics">
        <title>Sexual differences in the sialomes of the zebra tick, Rhipicephalus pulchellus.</title>
        <authorList>
            <person name="Tan A.W."/>
            <person name="Francischetti I.M."/>
            <person name="Slovak M."/>
            <person name="Kini R.M."/>
            <person name="Ribeiro J.M."/>
        </authorList>
    </citation>
    <scope>NUCLEOTIDE SEQUENCE</scope>
    <source>
        <tissue evidence="6">Salivary gland</tissue>
    </source>
</reference>
<reference evidence="6" key="1">
    <citation type="submission" date="2012-11" db="EMBL/GenBank/DDBJ databases">
        <authorList>
            <person name="Lucero-Rivera Y.E."/>
            <person name="Tovar-Ramirez D."/>
        </authorList>
    </citation>
    <scope>NUCLEOTIDE SEQUENCE</scope>
    <source>
        <tissue evidence="6">Salivary gland</tissue>
    </source>
</reference>
<dbReference type="Gene3D" id="4.10.410.10">
    <property type="entry name" value="Pancreatic trypsin inhibitor Kunitz domain"/>
    <property type="match status" value="2"/>
</dbReference>